<dbReference type="InterPro" id="IPR006153">
    <property type="entry name" value="Cation/H_exchanger_TM"/>
</dbReference>
<evidence type="ECO:0000256" key="6">
    <source>
        <dbReference type="ARBA" id="ARBA00022958"/>
    </source>
</evidence>
<feature type="transmembrane region" description="Helical" evidence="11">
    <location>
        <begin position="352"/>
        <end position="380"/>
    </location>
</feature>
<feature type="transmembrane region" description="Helical" evidence="11">
    <location>
        <begin position="386"/>
        <end position="405"/>
    </location>
</feature>
<name>A0A160PJK7_9HYPH</name>
<feature type="transmembrane region" description="Helical" evidence="11">
    <location>
        <begin position="209"/>
        <end position="231"/>
    </location>
</feature>
<dbReference type="PANTHER" id="PTHR46157:SF4">
    <property type="entry name" value="K(+) EFFLUX ANTIPORTER 3, CHLOROPLASTIC"/>
    <property type="match status" value="1"/>
</dbReference>
<keyword evidence="9 11" id="KW-0472">Membrane</keyword>
<feature type="transmembrane region" description="Helical" evidence="11">
    <location>
        <begin position="83"/>
        <end position="102"/>
    </location>
</feature>
<gene>
    <name evidence="13" type="ORF">MPPM_5134</name>
</gene>
<evidence type="ECO:0000313" key="13">
    <source>
        <dbReference type="EMBL" id="BAU93739.1"/>
    </source>
</evidence>
<feature type="region of interest" description="Disordered" evidence="10">
    <location>
        <begin position="597"/>
        <end position="634"/>
    </location>
</feature>
<dbReference type="GO" id="GO:0015297">
    <property type="term" value="F:antiporter activity"/>
    <property type="evidence" value="ECO:0007669"/>
    <property type="project" value="UniProtKB-KW"/>
</dbReference>
<keyword evidence="2" id="KW-0813">Transport</keyword>
<keyword evidence="3" id="KW-0050">Antiport</keyword>
<dbReference type="FunFam" id="3.40.50.720:FF:000036">
    <property type="entry name" value="Glutathione-regulated potassium-efflux system protein KefB"/>
    <property type="match status" value="1"/>
</dbReference>
<dbReference type="Pfam" id="PF02254">
    <property type="entry name" value="TrkA_N"/>
    <property type="match status" value="1"/>
</dbReference>
<sequence>MTDPVQAGTQIAAQAGAHAGGYREAILFLVTAGIVVPLFHRLRISPVLGFLGAGALLGPFGLGRFADAHPWLAPFTIGNRSEIAHLAEFGVIFLMFMIGIELSWERLRVLRRLVFGLGAIQVAASAAVIAGILVVLDQPVAGAVLVGLALALSSTAVVLPVLAEQKRLGTPAGRTSFAILLFQDLAVAPILFAIAVLGRKDGGDLGGALALALGQAVIALVVIVVAGRVALRPLFQLVARTRSPELFMAACLLVIVATALVAAGSGLSMTLGAFVAGLLLAETEYRRAIEATIDPFKGLLLGVFFVSVGMNLDPAQLVAAPGAILGLSLGLLLIKGAVVLAGGRIMGIPGPVALETALLLGPGGEFAFVLIGGAMIAGLVPEPVGGAALIVTTVTMIAIPGLASLGRRIGRRVPKEGLGRARAEPVPDPQQNRVIVAGYGRVGRLVGEMLKRHAIAYIALDSDPVRVAEQRRLGSPVYFGDSANTEMLRRCDIATARALVVTLDNPRAVEAVVQAARAERPDLTIVARARDARHATQLYEMGVDDAVPETIEASLQLSEAVLVDVGVPMGHVIASIHERRDEFRTMLKRKEAETRPVFRARRTVGKTRPAERESAADHKASEAPVEARPIGKSA</sequence>
<evidence type="ECO:0000256" key="7">
    <source>
        <dbReference type="ARBA" id="ARBA00022989"/>
    </source>
</evidence>
<evidence type="ECO:0000256" key="3">
    <source>
        <dbReference type="ARBA" id="ARBA00022449"/>
    </source>
</evidence>
<evidence type="ECO:0000256" key="1">
    <source>
        <dbReference type="ARBA" id="ARBA00004127"/>
    </source>
</evidence>
<dbReference type="PANTHER" id="PTHR46157">
    <property type="entry name" value="K(+) EFFLUX ANTIPORTER 3, CHLOROPLASTIC"/>
    <property type="match status" value="1"/>
</dbReference>
<organism evidence="13 14">
    <name type="scientific">Methylorubrum populi</name>
    <dbReference type="NCBI Taxonomy" id="223967"/>
    <lineage>
        <taxon>Bacteria</taxon>
        <taxon>Pseudomonadati</taxon>
        <taxon>Pseudomonadota</taxon>
        <taxon>Alphaproteobacteria</taxon>
        <taxon>Hyphomicrobiales</taxon>
        <taxon>Methylobacteriaceae</taxon>
        <taxon>Methylorubrum</taxon>
    </lineage>
</organism>
<evidence type="ECO:0000256" key="4">
    <source>
        <dbReference type="ARBA" id="ARBA00022538"/>
    </source>
</evidence>
<keyword evidence="8" id="KW-0406">Ion transport</keyword>
<dbReference type="RefSeq" id="WP_096487421.1">
    <property type="nucleotide sequence ID" value="NZ_AP014809.1"/>
</dbReference>
<evidence type="ECO:0000256" key="8">
    <source>
        <dbReference type="ARBA" id="ARBA00023065"/>
    </source>
</evidence>
<dbReference type="GO" id="GO:0005886">
    <property type="term" value="C:plasma membrane"/>
    <property type="evidence" value="ECO:0007669"/>
    <property type="project" value="TreeGrafter"/>
</dbReference>
<dbReference type="EMBL" id="AP014809">
    <property type="protein sequence ID" value="BAU93739.1"/>
    <property type="molecule type" value="Genomic_DNA"/>
</dbReference>
<dbReference type="AlphaFoldDB" id="A0A160PJK7"/>
<dbReference type="InterPro" id="IPR003148">
    <property type="entry name" value="RCK_N"/>
</dbReference>
<dbReference type="GO" id="GO:0012505">
    <property type="term" value="C:endomembrane system"/>
    <property type="evidence" value="ECO:0007669"/>
    <property type="project" value="UniProtKB-SubCell"/>
</dbReference>
<keyword evidence="7 11" id="KW-1133">Transmembrane helix</keyword>
<proteinExistence type="predicted"/>
<comment type="subcellular location">
    <subcellularLocation>
        <location evidence="1">Endomembrane system</location>
        <topology evidence="1">Multi-pass membrane protein</topology>
    </subcellularLocation>
</comment>
<dbReference type="PROSITE" id="PS51201">
    <property type="entry name" value="RCK_N"/>
    <property type="match status" value="1"/>
</dbReference>
<feature type="transmembrane region" description="Helical" evidence="11">
    <location>
        <begin position="175"/>
        <end position="197"/>
    </location>
</feature>
<keyword evidence="4" id="KW-0633">Potassium transport</keyword>
<evidence type="ECO:0000259" key="12">
    <source>
        <dbReference type="PROSITE" id="PS51201"/>
    </source>
</evidence>
<keyword evidence="6" id="KW-0630">Potassium</keyword>
<evidence type="ECO:0000256" key="10">
    <source>
        <dbReference type="SAM" id="MobiDB-lite"/>
    </source>
</evidence>
<accession>A0A160PJK7</accession>
<evidence type="ECO:0000256" key="11">
    <source>
        <dbReference type="SAM" id="Phobius"/>
    </source>
</evidence>
<feature type="transmembrane region" description="Helical" evidence="11">
    <location>
        <begin position="46"/>
        <end position="63"/>
    </location>
</feature>
<dbReference type="GO" id="GO:1902600">
    <property type="term" value="P:proton transmembrane transport"/>
    <property type="evidence" value="ECO:0007669"/>
    <property type="project" value="InterPro"/>
</dbReference>
<evidence type="ECO:0000313" key="14">
    <source>
        <dbReference type="Proteomes" id="UP000218288"/>
    </source>
</evidence>
<dbReference type="Gene3D" id="1.20.1530.20">
    <property type="match status" value="1"/>
</dbReference>
<feature type="compositionally biased region" description="Basic and acidic residues" evidence="10">
    <location>
        <begin position="608"/>
        <end position="621"/>
    </location>
</feature>
<keyword evidence="5 11" id="KW-0812">Transmembrane</keyword>
<dbReference type="Pfam" id="PF00999">
    <property type="entry name" value="Na_H_Exchanger"/>
    <property type="match status" value="1"/>
</dbReference>
<reference evidence="13 14" key="1">
    <citation type="journal article" date="2016" name="Genome Announc.">
        <title>Complete Genome Sequence of Methylobacterium populi P-1M, Isolated from Pink-Pigmented Household Biofilm.</title>
        <authorList>
            <person name="Morohoshi T."/>
            <person name="Ikeda T."/>
        </authorList>
    </citation>
    <scope>NUCLEOTIDE SEQUENCE [LARGE SCALE GENOMIC DNA]</scope>
    <source>
        <strain evidence="13 14">P-1M</strain>
    </source>
</reference>
<evidence type="ECO:0000256" key="5">
    <source>
        <dbReference type="ARBA" id="ARBA00022692"/>
    </source>
</evidence>
<evidence type="ECO:0000256" key="9">
    <source>
        <dbReference type="ARBA" id="ARBA00023136"/>
    </source>
</evidence>
<dbReference type="GO" id="GO:0006813">
    <property type="term" value="P:potassium ion transport"/>
    <property type="evidence" value="ECO:0007669"/>
    <property type="project" value="UniProtKB-KW"/>
</dbReference>
<dbReference type="InterPro" id="IPR038770">
    <property type="entry name" value="Na+/solute_symporter_sf"/>
</dbReference>
<protein>
    <submittedName>
        <fullName evidence="13">Glutathione-regulated potassium-efflux system protein</fullName>
    </submittedName>
</protein>
<feature type="domain" description="RCK N-terminal" evidence="12">
    <location>
        <begin position="431"/>
        <end position="548"/>
    </location>
</feature>
<dbReference type="Gene3D" id="3.40.50.720">
    <property type="entry name" value="NAD(P)-binding Rossmann-like Domain"/>
    <property type="match status" value="1"/>
</dbReference>
<dbReference type="Proteomes" id="UP000218288">
    <property type="component" value="Chromosome"/>
</dbReference>
<evidence type="ECO:0000256" key="2">
    <source>
        <dbReference type="ARBA" id="ARBA00022448"/>
    </source>
</evidence>
<dbReference type="OrthoDB" id="9781411at2"/>
<feature type="transmembrane region" description="Helical" evidence="11">
    <location>
        <begin position="142"/>
        <end position="163"/>
    </location>
</feature>
<feature type="transmembrane region" description="Helical" evidence="11">
    <location>
        <begin position="20"/>
        <end position="39"/>
    </location>
</feature>
<feature type="transmembrane region" description="Helical" evidence="11">
    <location>
        <begin position="114"/>
        <end position="136"/>
    </location>
</feature>
<dbReference type="SUPFAM" id="SSF51735">
    <property type="entry name" value="NAD(P)-binding Rossmann-fold domains"/>
    <property type="match status" value="1"/>
</dbReference>
<feature type="transmembrane region" description="Helical" evidence="11">
    <location>
        <begin position="318"/>
        <end position="340"/>
    </location>
</feature>
<dbReference type="InterPro" id="IPR036291">
    <property type="entry name" value="NAD(P)-bd_dom_sf"/>
</dbReference>
<feature type="transmembrane region" description="Helical" evidence="11">
    <location>
        <begin position="243"/>
        <end position="261"/>
    </location>
</feature>